<dbReference type="Pfam" id="PF13537">
    <property type="entry name" value="GATase_7"/>
    <property type="match status" value="1"/>
</dbReference>
<dbReference type="InterPro" id="IPR051786">
    <property type="entry name" value="ASN_synthetase/amidase"/>
</dbReference>
<dbReference type="InterPro" id="IPR001962">
    <property type="entry name" value="Asn_synthase"/>
</dbReference>
<keyword evidence="5 10" id="KW-0067">ATP-binding</keyword>
<dbReference type="InterPro" id="IPR017932">
    <property type="entry name" value="GATase_2_dom"/>
</dbReference>
<dbReference type="InterPro" id="IPR006426">
    <property type="entry name" value="Asn_synth_AEB"/>
</dbReference>
<protein>
    <recommendedName>
        <fullName evidence="3">asparagine synthase (glutamine-hydrolyzing)</fullName>
        <ecNumber evidence="3">6.3.5.4</ecNumber>
    </recommendedName>
</protein>
<proteinExistence type="inferred from homology"/>
<dbReference type="GO" id="GO:0004066">
    <property type="term" value="F:asparagine synthase (glutamine-hydrolyzing) activity"/>
    <property type="evidence" value="ECO:0007669"/>
    <property type="project" value="UniProtKB-EC"/>
</dbReference>
<evidence type="ECO:0000256" key="7">
    <source>
        <dbReference type="ARBA" id="ARBA00022962"/>
    </source>
</evidence>
<organism evidence="13">
    <name type="scientific">uncultured Chloroflexota bacterium</name>
    <dbReference type="NCBI Taxonomy" id="166587"/>
    <lineage>
        <taxon>Bacteria</taxon>
        <taxon>Bacillati</taxon>
        <taxon>Chloroflexota</taxon>
        <taxon>environmental samples</taxon>
    </lineage>
</organism>
<comment type="catalytic activity">
    <reaction evidence="8">
        <text>L-aspartate + L-glutamine + ATP + H2O = L-asparagine + L-glutamate + AMP + diphosphate + H(+)</text>
        <dbReference type="Rhea" id="RHEA:12228"/>
        <dbReference type="ChEBI" id="CHEBI:15377"/>
        <dbReference type="ChEBI" id="CHEBI:15378"/>
        <dbReference type="ChEBI" id="CHEBI:29985"/>
        <dbReference type="ChEBI" id="CHEBI:29991"/>
        <dbReference type="ChEBI" id="CHEBI:30616"/>
        <dbReference type="ChEBI" id="CHEBI:33019"/>
        <dbReference type="ChEBI" id="CHEBI:58048"/>
        <dbReference type="ChEBI" id="CHEBI:58359"/>
        <dbReference type="ChEBI" id="CHEBI:456215"/>
        <dbReference type="EC" id="6.3.5.4"/>
    </reaction>
</comment>
<dbReference type="EMBL" id="AP011725">
    <property type="protein sequence ID" value="BAL55653.1"/>
    <property type="molecule type" value="Genomic_DNA"/>
</dbReference>
<evidence type="ECO:0000256" key="8">
    <source>
        <dbReference type="ARBA" id="ARBA00048741"/>
    </source>
</evidence>
<evidence type="ECO:0000256" key="1">
    <source>
        <dbReference type="ARBA" id="ARBA00005187"/>
    </source>
</evidence>
<dbReference type="NCBIfam" id="TIGR01536">
    <property type="entry name" value="asn_synth_AEB"/>
    <property type="match status" value="1"/>
</dbReference>
<feature type="active site" description="For GATase activity" evidence="9">
    <location>
        <position position="2"/>
    </location>
</feature>
<dbReference type="AlphaFoldDB" id="H5SHL7"/>
<feature type="binding site" evidence="10">
    <location>
        <position position="287"/>
    </location>
    <ligand>
        <name>ATP</name>
        <dbReference type="ChEBI" id="CHEBI:30616"/>
    </ligand>
</feature>
<evidence type="ECO:0000256" key="9">
    <source>
        <dbReference type="PIRSR" id="PIRSR001589-1"/>
    </source>
</evidence>
<feature type="site" description="Important for beta-aspartyl-AMP intermediate formation" evidence="11">
    <location>
        <position position="362"/>
    </location>
</feature>
<dbReference type="GO" id="GO:0006529">
    <property type="term" value="P:asparagine biosynthetic process"/>
    <property type="evidence" value="ECO:0007669"/>
    <property type="project" value="UniProtKB-KW"/>
</dbReference>
<dbReference type="Gene3D" id="3.60.20.10">
    <property type="entry name" value="Glutamine Phosphoribosylpyrophosphate, subunit 1, domain 1"/>
    <property type="match status" value="1"/>
</dbReference>
<comment type="pathway">
    <text evidence="1">Amino-acid biosynthesis; L-asparagine biosynthesis; L-asparagine from L-aspartate (L-Gln route): step 1/1.</text>
</comment>
<dbReference type="CDD" id="cd00712">
    <property type="entry name" value="AsnB"/>
    <property type="match status" value="1"/>
</dbReference>
<keyword evidence="9" id="KW-0028">Amino-acid biosynthesis</keyword>
<dbReference type="InterPro" id="IPR033738">
    <property type="entry name" value="AsnB_N"/>
</dbReference>
<sequence length="630" mass="71869">MCGICGISPSSLHSPDPDRLRRMNDAIRHRGPDGEGFYIAEGIGLAMRRLAIIDVQGGQQPIPNEDERLWIVFNGEIYNFLDLRPELERRGHRFRTRSDTECILHLYEDEGEAALSRLRGMFAIAIWDSRKRRLFLARDRLGKKPLYYTVQQGSLYFASELSALLEALPQHPPVKLEALDLYLSLQYIPDPFTAYEGVYKLPPAHFLVWENGQVRIERYWDLTYQPKWQASEAELADELRARLKEAVRLRLISEVPLGAHLSGGIDSSIIVALMAELSDAPVKTFSVGFEEESFSELVYARAVAERYATDHHEFILRYSDLPTTLETILGHFGEPFADPSAIPLYHLSCLTREYVTVALNGDGGDEAFAGYHRYRLDPWANRYLRAPQFLTRSLVPAIVRLLPDASERPAGQSLINGLKRLAQLPEIDPRASLLRWSSYFTPSQRLALWKPECRQNLNAHSAVQYMVEYFESAQGSWLDRTLYTDLHTYLPGDLLVKADRMTMAASLEGRSPFLDHELMEWAARLPDHLKVRGWTGKVLLRRAFAHALPSQVGKRGKQGFGIPLATWFRGPLYTWSRDLLLDPHSPLAQWFNPVILEQLLEEHRRGRADHGKRLYALVMLALWARTATGS</sequence>
<dbReference type="Pfam" id="PF00733">
    <property type="entry name" value="Asn_synthase"/>
    <property type="match status" value="1"/>
</dbReference>
<feature type="binding site" evidence="10">
    <location>
        <position position="99"/>
    </location>
    <ligand>
        <name>L-glutamine</name>
        <dbReference type="ChEBI" id="CHEBI:58359"/>
    </ligand>
</feature>
<reference evidence="13" key="2">
    <citation type="journal article" date="2012" name="PLoS ONE">
        <title>A Deeply Branching Thermophilic Bacterium with an Ancient Acetyl-CoA Pathway Dominates a Subsurface Ecosystem.</title>
        <authorList>
            <person name="Takami H."/>
            <person name="Noguchi H."/>
            <person name="Takaki Y."/>
            <person name="Uchiyama I."/>
            <person name="Toyoda A."/>
            <person name="Nishi S."/>
            <person name="Chee G.-J."/>
            <person name="Arai W."/>
            <person name="Nunoura T."/>
            <person name="Itoh T."/>
            <person name="Hattori M."/>
            <person name="Takai K."/>
        </authorList>
    </citation>
    <scope>NUCLEOTIDE SEQUENCE</scope>
</reference>
<accession>H5SHL7</accession>
<dbReference type="Gene3D" id="3.40.50.620">
    <property type="entry name" value="HUPs"/>
    <property type="match status" value="1"/>
</dbReference>
<keyword evidence="7 9" id="KW-0315">Glutamine amidotransferase</keyword>
<evidence type="ECO:0000256" key="3">
    <source>
        <dbReference type="ARBA" id="ARBA00012737"/>
    </source>
</evidence>
<dbReference type="GO" id="GO:0005524">
    <property type="term" value="F:ATP binding"/>
    <property type="evidence" value="ECO:0007669"/>
    <property type="project" value="UniProtKB-KW"/>
</dbReference>
<comment type="similarity">
    <text evidence="2">Belongs to the asparagine synthetase family.</text>
</comment>
<dbReference type="InterPro" id="IPR014729">
    <property type="entry name" value="Rossmann-like_a/b/a_fold"/>
</dbReference>
<evidence type="ECO:0000256" key="10">
    <source>
        <dbReference type="PIRSR" id="PIRSR001589-2"/>
    </source>
</evidence>
<evidence type="ECO:0000256" key="6">
    <source>
        <dbReference type="ARBA" id="ARBA00022888"/>
    </source>
</evidence>
<evidence type="ECO:0000259" key="12">
    <source>
        <dbReference type="PROSITE" id="PS51278"/>
    </source>
</evidence>
<reference evidence="13" key="1">
    <citation type="journal article" date="2005" name="Environ. Microbiol.">
        <title>Genetic and functional properties of uncultivated thermophilic crenarchaeotes from a subsurface gold mine as revealed by analysis of genome fragments.</title>
        <authorList>
            <person name="Nunoura T."/>
            <person name="Hirayama H."/>
            <person name="Takami H."/>
            <person name="Oida H."/>
            <person name="Nishi S."/>
            <person name="Shimamura S."/>
            <person name="Suzuki Y."/>
            <person name="Inagaki F."/>
            <person name="Takai K."/>
            <person name="Nealson K.H."/>
            <person name="Horikoshi K."/>
        </authorList>
    </citation>
    <scope>NUCLEOTIDE SEQUENCE</scope>
</reference>
<dbReference type="GO" id="GO:0005829">
    <property type="term" value="C:cytosol"/>
    <property type="evidence" value="ECO:0007669"/>
    <property type="project" value="TreeGrafter"/>
</dbReference>
<dbReference type="SUPFAM" id="SSF56235">
    <property type="entry name" value="N-terminal nucleophile aminohydrolases (Ntn hydrolases)"/>
    <property type="match status" value="1"/>
</dbReference>
<dbReference type="PIRSF" id="PIRSF001589">
    <property type="entry name" value="Asn_synthetase_glu-h"/>
    <property type="match status" value="1"/>
</dbReference>
<evidence type="ECO:0000256" key="5">
    <source>
        <dbReference type="ARBA" id="ARBA00022840"/>
    </source>
</evidence>
<dbReference type="PROSITE" id="PS51278">
    <property type="entry name" value="GATASE_TYPE_2"/>
    <property type="match status" value="1"/>
</dbReference>
<name>H5SHL7_9CHLR</name>
<dbReference type="CDD" id="cd01991">
    <property type="entry name" value="Asn_synthase_B_C"/>
    <property type="match status" value="1"/>
</dbReference>
<dbReference type="SUPFAM" id="SSF52402">
    <property type="entry name" value="Adenine nucleotide alpha hydrolases-like"/>
    <property type="match status" value="1"/>
</dbReference>
<dbReference type="EC" id="6.3.5.4" evidence="3"/>
<evidence type="ECO:0000313" key="13">
    <source>
        <dbReference type="EMBL" id="BAL55653.1"/>
    </source>
</evidence>
<keyword evidence="4 10" id="KW-0547">Nucleotide-binding</keyword>
<gene>
    <name evidence="13" type="ORF">HGMM_F30B08C05</name>
</gene>
<evidence type="ECO:0000256" key="2">
    <source>
        <dbReference type="ARBA" id="ARBA00005752"/>
    </source>
</evidence>
<dbReference type="PANTHER" id="PTHR43284">
    <property type="entry name" value="ASPARAGINE SYNTHETASE (GLUTAMINE-HYDROLYZING)"/>
    <property type="match status" value="1"/>
</dbReference>
<evidence type="ECO:0000256" key="4">
    <source>
        <dbReference type="ARBA" id="ARBA00022741"/>
    </source>
</evidence>
<dbReference type="PANTHER" id="PTHR43284:SF1">
    <property type="entry name" value="ASPARAGINE SYNTHETASE"/>
    <property type="match status" value="1"/>
</dbReference>
<feature type="domain" description="Glutamine amidotransferase type-2" evidence="12">
    <location>
        <begin position="2"/>
        <end position="212"/>
    </location>
</feature>
<keyword evidence="6 9" id="KW-0061">Asparagine biosynthesis</keyword>
<evidence type="ECO:0000256" key="11">
    <source>
        <dbReference type="PIRSR" id="PIRSR001589-3"/>
    </source>
</evidence>
<dbReference type="InterPro" id="IPR029055">
    <property type="entry name" value="Ntn_hydrolases_N"/>
</dbReference>